<keyword evidence="8" id="KW-0539">Nucleus</keyword>
<keyword evidence="7" id="KW-0906">Nuclear pore complex</keyword>
<evidence type="ECO:0000256" key="10">
    <source>
        <dbReference type="ARBA" id="ARBA00029983"/>
    </source>
</evidence>
<dbReference type="GO" id="GO:0005737">
    <property type="term" value="C:cytoplasm"/>
    <property type="evidence" value="ECO:0007669"/>
    <property type="project" value="TreeGrafter"/>
</dbReference>
<evidence type="ECO:0000256" key="4">
    <source>
        <dbReference type="ARBA" id="ARBA00022816"/>
    </source>
</evidence>
<keyword evidence="4" id="KW-0509">mRNA transport</keyword>
<dbReference type="GO" id="GO:0044614">
    <property type="term" value="C:nuclear pore cytoplasmic filaments"/>
    <property type="evidence" value="ECO:0007669"/>
    <property type="project" value="TreeGrafter"/>
</dbReference>
<dbReference type="GO" id="GO:0016973">
    <property type="term" value="P:poly(A)+ mRNA export from nucleus"/>
    <property type="evidence" value="ECO:0007669"/>
    <property type="project" value="InterPro"/>
</dbReference>
<evidence type="ECO:0000256" key="2">
    <source>
        <dbReference type="ARBA" id="ARBA00011056"/>
    </source>
</evidence>
<keyword evidence="3" id="KW-0813">Transport</keyword>
<dbReference type="GO" id="GO:0015031">
    <property type="term" value="P:protein transport"/>
    <property type="evidence" value="ECO:0007669"/>
    <property type="project" value="UniProtKB-KW"/>
</dbReference>
<dbReference type="Gene3D" id="1.25.40.510">
    <property type="entry name" value="GLE1-like"/>
    <property type="match status" value="1"/>
</dbReference>
<evidence type="ECO:0000313" key="12">
    <source>
        <dbReference type="EMBL" id="CRZ11223.1"/>
    </source>
</evidence>
<keyword evidence="5" id="KW-0653">Protein transport</keyword>
<accession>A0A0H5RB01</accession>
<dbReference type="EMBL" id="HACM01010781">
    <property type="protein sequence ID" value="CRZ11223.1"/>
    <property type="molecule type" value="Transcribed_RNA"/>
</dbReference>
<evidence type="ECO:0000256" key="9">
    <source>
        <dbReference type="ARBA" id="ARBA00026227"/>
    </source>
</evidence>
<comment type="subcellular location">
    <subcellularLocation>
        <location evidence="1">Nucleus</location>
        <location evidence="1">Nuclear pore complex</location>
    </subcellularLocation>
</comment>
<keyword evidence="6" id="KW-0811">Translocation</keyword>
<comment type="similarity">
    <text evidence="2">Belongs to the GLE1 family.</text>
</comment>
<reference evidence="12" key="1">
    <citation type="submission" date="2015-04" db="EMBL/GenBank/DDBJ databases">
        <title>The genome sequence of the plant pathogenic Rhizarian Plasmodiophora brassicae reveals insights in its biotrophic life cycle and the origin of chitin synthesis.</title>
        <authorList>
            <person name="Schwelm A."/>
            <person name="Fogelqvist J."/>
            <person name="Knaust A."/>
            <person name="Julke S."/>
            <person name="Lilja T."/>
            <person name="Dhandapani V."/>
            <person name="Bonilla-Rosso G."/>
            <person name="Karlsson M."/>
            <person name="Shevchenko A."/>
            <person name="Choi S.R."/>
            <person name="Kim H.G."/>
            <person name="Park J.Y."/>
            <person name="Lim Y.P."/>
            <person name="Ludwig-Muller J."/>
            <person name="Dixelius C."/>
        </authorList>
    </citation>
    <scope>NUCLEOTIDE SEQUENCE</scope>
    <source>
        <tissue evidence="12">Potato root galls</tissue>
    </source>
</reference>
<dbReference type="InterPro" id="IPR012476">
    <property type="entry name" value="GLE1"/>
</dbReference>
<evidence type="ECO:0000256" key="7">
    <source>
        <dbReference type="ARBA" id="ARBA00023132"/>
    </source>
</evidence>
<proteinExistence type="inferred from homology"/>
<dbReference type="Pfam" id="PF07817">
    <property type="entry name" value="GLE1"/>
    <property type="match status" value="1"/>
</dbReference>
<evidence type="ECO:0000256" key="1">
    <source>
        <dbReference type="ARBA" id="ARBA00004567"/>
    </source>
</evidence>
<name>A0A0H5RB01_9EUKA</name>
<dbReference type="GO" id="GO:0000822">
    <property type="term" value="F:inositol hexakisphosphate binding"/>
    <property type="evidence" value="ECO:0007669"/>
    <property type="project" value="TreeGrafter"/>
</dbReference>
<dbReference type="InterPro" id="IPR038506">
    <property type="entry name" value="GLE1-like_sf"/>
</dbReference>
<feature type="compositionally biased region" description="Basic and acidic residues" evidence="11">
    <location>
        <begin position="160"/>
        <end position="181"/>
    </location>
</feature>
<protein>
    <recommendedName>
        <fullName evidence="9">mRNA export factor GLE1</fullName>
    </recommendedName>
    <alternativeName>
        <fullName evidence="10">Nucleoporin GLE1</fullName>
    </alternativeName>
</protein>
<dbReference type="GO" id="GO:0005543">
    <property type="term" value="F:phospholipid binding"/>
    <property type="evidence" value="ECO:0007669"/>
    <property type="project" value="TreeGrafter"/>
</dbReference>
<dbReference type="PANTHER" id="PTHR12960">
    <property type="entry name" value="GLE-1-RELATED"/>
    <property type="match status" value="1"/>
</dbReference>
<organism evidence="12">
    <name type="scientific">Spongospora subterranea</name>
    <dbReference type="NCBI Taxonomy" id="70186"/>
    <lineage>
        <taxon>Eukaryota</taxon>
        <taxon>Sar</taxon>
        <taxon>Rhizaria</taxon>
        <taxon>Endomyxa</taxon>
        <taxon>Phytomyxea</taxon>
        <taxon>Plasmodiophorida</taxon>
        <taxon>Plasmodiophoridae</taxon>
        <taxon>Spongospora</taxon>
    </lineage>
</organism>
<sequence length="495" mass="55418">MAPQAVSGLKTQNAIRSIDLSFRAPLVHYPSSEDEVELSLPGDESDSSAITKTPSKTASRDLFLWSSERVLSIDDAVRQEAASQTLLAMKRNKSTRPVFHSKLAENLSNIFALANLRLEQETPDINPASMIAEEQLKTELDIKRKEFQMQAEASISRVLNDQKRERQEQAERERKTELERTERVKAELERARLLQEDLDNKAKAEQQKQAFLEQIQSIETDTSTLLPIGPLQDRDSLRRFCQNRAEMFRQTAALVKSAPFSPDKELFLQVNEVLNRFVPNQAAVAATVADLSAILSRAPSLDVHFCNMASSFIKQVQNKVFQSPDLAAGFSALWAQLNVVLPRSSVFIMAGFFAKCPPSSLILADPEVQLNIAQAGSLRALLRVFCSFLHRSDNACTVFTWNWLSAVCSSPPSKTIAPCLLMFLEVSQISEFSIFKFYGRQGRKLLKYIANSVLLSLPPPSGTLGSDIENLKTFFDLRTLRSSPDRSFVLACLER</sequence>
<evidence type="ECO:0000256" key="8">
    <source>
        <dbReference type="ARBA" id="ARBA00023242"/>
    </source>
</evidence>
<evidence type="ECO:0000256" key="11">
    <source>
        <dbReference type="SAM" id="MobiDB-lite"/>
    </source>
</evidence>
<feature type="region of interest" description="Disordered" evidence="11">
    <location>
        <begin position="158"/>
        <end position="181"/>
    </location>
</feature>
<evidence type="ECO:0000256" key="5">
    <source>
        <dbReference type="ARBA" id="ARBA00022927"/>
    </source>
</evidence>
<evidence type="ECO:0000256" key="3">
    <source>
        <dbReference type="ARBA" id="ARBA00022448"/>
    </source>
</evidence>
<dbReference type="GO" id="GO:0031369">
    <property type="term" value="F:translation initiation factor binding"/>
    <property type="evidence" value="ECO:0007669"/>
    <property type="project" value="TreeGrafter"/>
</dbReference>
<dbReference type="PANTHER" id="PTHR12960:SF0">
    <property type="entry name" value="MRNA EXPORT FACTOR GLE1"/>
    <property type="match status" value="1"/>
</dbReference>
<evidence type="ECO:0000256" key="6">
    <source>
        <dbReference type="ARBA" id="ARBA00023010"/>
    </source>
</evidence>
<dbReference type="AlphaFoldDB" id="A0A0H5RB01"/>